<name>A0A1L9C370_9EURY</name>
<feature type="transmembrane region" description="Helical" evidence="9">
    <location>
        <begin position="233"/>
        <end position="254"/>
    </location>
</feature>
<dbReference type="Pfam" id="PF03116">
    <property type="entry name" value="NQR2_RnfD_RnfE"/>
    <property type="match status" value="1"/>
</dbReference>
<feature type="transmembrane region" description="Helical" evidence="9">
    <location>
        <begin position="188"/>
        <end position="213"/>
    </location>
</feature>
<dbReference type="EMBL" id="FXBN01000002">
    <property type="protein sequence ID" value="SMH38298.1"/>
    <property type="molecule type" value="Genomic_DNA"/>
</dbReference>
<dbReference type="Proteomes" id="UP000185713">
    <property type="component" value="Unassembled WGS sequence"/>
</dbReference>
<evidence type="ECO:0000256" key="6">
    <source>
        <dbReference type="ARBA" id="ARBA00022967"/>
    </source>
</evidence>
<feature type="transmembrane region" description="Helical" evidence="9">
    <location>
        <begin position="36"/>
        <end position="57"/>
    </location>
</feature>
<keyword evidence="3" id="KW-0285">Flavoprotein</keyword>
<dbReference type="Proteomes" id="UP000193969">
    <property type="component" value="Unassembled WGS sequence"/>
</dbReference>
<keyword evidence="1" id="KW-0813">Transport</keyword>
<dbReference type="PANTHER" id="PTHR30578">
    <property type="entry name" value="ELECTRON TRANSPORT COMPLEX PROTEIN RNFD"/>
    <property type="match status" value="1"/>
</dbReference>
<evidence type="ECO:0000313" key="11">
    <source>
        <dbReference type="EMBL" id="RNI10267.1"/>
    </source>
</evidence>
<evidence type="ECO:0000256" key="5">
    <source>
        <dbReference type="ARBA" id="ARBA00022692"/>
    </source>
</evidence>
<evidence type="ECO:0000313" key="12">
    <source>
        <dbReference type="EMBL" id="SMH38298.1"/>
    </source>
</evidence>
<dbReference type="InterPro" id="IPR049685">
    <property type="entry name" value="Ion_transpt_RnfD_Methano"/>
</dbReference>
<keyword evidence="5 9" id="KW-0812">Transmembrane</keyword>
<evidence type="ECO:0000256" key="3">
    <source>
        <dbReference type="ARBA" id="ARBA00022630"/>
    </source>
</evidence>
<keyword evidence="7 9" id="KW-1133">Transmembrane helix</keyword>
<dbReference type="STRING" id="523843.SAMN06264941_1253"/>
<dbReference type="InterPro" id="IPR004338">
    <property type="entry name" value="NqrB/RnfD"/>
</dbReference>
<dbReference type="EMBL" id="RJJH01000012">
    <property type="protein sequence ID" value="RNI10267.1"/>
    <property type="molecule type" value="Genomic_DNA"/>
</dbReference>
<evidence type="ECO:0000313" key="14">
    <source>
        <dbReference type="Proteomes" id="UP000193969"/>
    </source>
</evidence>
<reference evidence="11 15" key="4">
    <citation type="submission" date="2018-10" db="EMBL/GenBank/DDBJ databases">
        <title>Cultivation of a novel Methanohalophilus strain from Kebrit Deep of the Red Sea and a genomic comparison of members of the genus Methanohalophilus.</title>
        <authorList>
            <person name="Guan Y."/>
            <person name="Ngugi D.K."/>
            <person name="Stingl U."/>
        </authorList>
    </citation>
    <scope>NUCLEOTIDE SEQUENCE [LARGE SCALE GENOMIC DNA]</scope>
    <source>
        <strain evidence="11 15">DSM 7471</strain>
    </source>
</reference>
<feature type="transmembrane region" description="Helical" evidence="9">
    <location>
        <begin position="156"/>
        <end position="176"/>
    </location>
</feature>
<keyword evidence="4" id="KW-0288">FMN</keyword>
<dbReference type="PANTHER" id="PTHR30578:SF0">
    <property type="entry name" value="ION-TRANSLOCATING OXIDOREDUCTASE COMPLEX SUBUNIT D"/>
    <property type="match status" value="1"/>
</dbReference>
<protein>
    <submittedName>
        <fullName evidence="12">Electron transport complex protein RnfD</fullName>
    </submittedName>
    <submittedName>
        <fullName evidence="11">NADH:ubiquinone oxidoreductase</fullName>
    </submittedName>
    <submittedName>
        <fullName evidence="10">NQR2 and RnfD family protein</fullName>
    </submittedName>
</protein>
<feature type="transmembrane region" description="Helical" evidence="9">
    <location>
        <begin position="118"/>
        <end position="136"/>
    </location>
</feature>
<dbReference type="GO" id="GO:0055085">
    <property type="term" value="P:transmembrane transport"/>
    <property type="evidence" value="ECO:0007669"/>
    <property type="project" value="InterPro"/>
</dbReference>
<evidence type="ECO:0000256" key="1">
    <source>
        <dbReference type="ARBA" id="ARBA00022448"/>
    </source>
</evidence>
<evidence type="ECO:0000256" key="4">
    <source>
        <dbReference type="ARBA" id="ARBA00022643"/>
    </source>
</evidence>
<reference evidence="10 13" key="1">
    <citation type="submission" date="2014-12" db="EMBL/GenBank/DDBJ databases">
        <title>The genome sequence of Methanohalophilus portucalensis strain FDF1.</title>
        <authorList>
            <person name="Lai M.-C."/>
            <person name="Lai S.-J."/>
        </authorList>
    </citation>
    <scope>NUCLEOTIDE SEQUENCE [LARGE SCALE GENOMIC DNA]</scope>
    <source>
        <strain evidence="10 13">FDF-1</strain>
    </source>
</reference>
<evidence type="ECO:0000313" key="10">
    <source>
        <dbReference type="EMBL" id="OJH48989.1"/>
    </source>
</evidence>
<evidence type="ECO:0000256" key="9">
    <source>
        <dbReference type="SAM" id="Phobius"/>
    </source>
</evidence>
<keyword evidence="14" id="KW-1185">Reference proteome</keyword>
<evidence type="ECO:0000313" key="13">
    <source>
        <dbReference type="Proteomes" id="UP000185713"/>
    </source>
</evidence>
<dbReference type="NCBIfam" id="NF041838">
    <property type="entry name" value="rnfD_Methano"/>
    <property type="match status" value="1"/>
</dbReference>
<dbReference type="GO" id="GO:0005886">
    <property type="term" value="C:plasma membrane"/>
    <property type="evidence" value="ECO:0007669"/>
    <property type="project" value="TreeGrafter"/>
</dbReference>
<dbReference type="EMBL" id="JWTK01000004">
    <property type="protein sequence ID" value="OJH48989.1"/>
    <property type="molecule type" value="Genomic_DNA"/>
</dbReference>
<keyword evidence="6" id="KW-1278">Translocase</keyword>
<reference evidence="12" key="2">
    <citation type="submission" date="2017-04" db="EMBL/GenBank/DDBJ databases">
        <authorList>
            <person name="Afonso C.L."/>
            <person name="Miller P.J."/>
            <person name="Scott M.A."/>
            <person name="Spackman E."/>
            <person name="Goraichik I."/>
            <person name="Dimitrov K.M."/>
            <person name="Suarez D.L."/>
            <person name="Swayne D.E."/>
        </authorList>
    </citation>
    <scope>NUCLEOTIDE SEQUENCE [LARGE SCALE GENOMIC DNA]</scope>
    <source>
        <strain evidence="12">FDF-1</strain>
    </source>
</reference>
<dbReference type="RefSeq" id="WP_072360555.1">
    <property type="nucleotide sequence ID" value="NZ_FXBN01000002.1"/>
</dbReference>
<gene>
    <name evidence="11" type="ORF">EFE41_07685</name>
    <name evidence="10" type="ORF">MPF_1491</name>
    <name evidence="12" type="ORF">SAMN06264941_1253</name>
</gene>
<dbReference type="AlphaFoldDB" id="A0A1L9C370"/>
<evidence type="ECO:0000256" key="7">
    <source>
        <dbReference type="ARBA" id="ARBA00022989"/>
    </source>
</evidence>
<dbReference type="OrthoDB" id="133092at2157"/>
<sequence length="307" mass="33579">MTFTISPPPHIKQDTTFKKITWIKILALLPVSVVSIYFFGLYALALILAGIGMAIVTELVIEKAFNKDITIMDGQAVLIGLMLALMLPAEAPIWIPIVGSFFAVAIGKHAFGGIGSYIFNPVLVAWVFLILAYSSYMYPVSFPELGGISDIFLENGAGLLIGVSPVALIGGLYLILKRYIEWKIPAFYVLTTLVLAFLVGDEIGHVVTGAFVFGVFFLATDSPSSPVTKNGRIIYGILCGVLTVIYGHFANYIFAVFYSIFLANCVTAFIDTSTLPGSFAEESFLQRKYRKIMEKIPIERLGVKTDD</sequence>
<reference evidence="14" key="3">
    <citation type="submission" date="2017-04" db="EMBL/GenBank/DDBJ databases">
        <authorList>
            <person name="Varghese N."/>
            <person name="Submissions S."/>
        </authorList>
    </citation>
    <scope>NUCLEOTIDE SEQUENCE [LARGE SCALE GENOMIC DNA]</scope>
    <source>
        <strain evidence="14">FDF-1</strain>
    </source>
</reference>
<evidence type="ECO:0000256" key="8">
    <source>
        <dbReference type="ARBA" id="ARBA00023136"/>
    </source>
</evidence>
<keyword evidence="2" id="KW-0597">Phosphoprotein</keyword>
<dbReference type="Proteomes" id="UP000278252">
    <property type="component" value="Unassembled WGS sequence"/>
</dbReference>
<feature type="transmembrane region" description="Helical" evidence="9">
    <location>
        <begin position="69"/>
        <end position="87"/>
    </location>
</feature>
<keyword evidence="11" id="KW-0830">Ubiquinone</keyword>
<organism evidence="10 13">
    <name type="scientific">Methanohalophilus portucalensis FDF-1</name>
    <dbReference type="NCBI Taxonomy" id="523843"/>
    <lineage>
        <taxon>Archaea</taxon>
        <taxon>Methanobacteriati</taxon>
        <taxon>Methanobacteriota</taxon>
        <taxon>Stenosarchaea group</taxon>
        <taxon>Methanomicrobia</taxon>
        <taxon>Methanosarcinales</taxon>
        <taxon>Methanosarcinaceae</taxon>
        <taxon>Methanohalophilus</taxon>
    </lineage>
</organism>
<accession>A0A1L9C370</accession>
<evidence type="ECO:0000256" key="2">
    <source>
        <dbReference type="ARBA" id="ARBA00022553"/>
    </source>
</evidence>
<evidence type="ECO:0000313" key="15">
    <source>
        <dbReference type="Proteomes" id="UP000278252"/>
    </source>
</evidence>
<keyword evidence="8 9" id="KW-0472">Membrane</keyword>
<proteinExistence type="predicted"/>